<dbReference type="PANTHER" id="PTHR42928">
    <property type="entry name" value="TRICARBOXYLATE-BINDING PROTEIN"/>
    <property type="match status" value="1"/>
</dbReference>
<reference evidence="2" key="1">
    <citation type="submission" date="2020-06" db="EMBL/GenBank/DDBJ databases">
        <title>Legume-microbial interactions unlock mineral nutrients during tropical forest succession.</title>
        <authorList>
            <person name="Epihov D.Z."/>
        </authorList>
    </citation>
    <scope>NUCLEOTIDE SEQUENCE [LARGE SCALE GENOMIC DNA]</scope>
    <source>
        <strain evidence="2">Pan2503</strain>
    </source>
</reference>
<comment type="similarity">
    <text evidence="1">Belongs to the UPF0065 (bug) family.</text>
</comment>
<protein>
    <submittedName>
        <fullName evidence="2">Tripartite tricarboxylate transporter substrate binding protein</fullName>
    </submittedName>
</protein>
<evidence type="ECO:0000256" key="1">
    <source>
        <dbReference type="ARBA" id="ARBA00006987"/>
    </source>
</evidence>
<dbReference type="AlphaFoldDB" id="A0A7V8NRZ0"/>
<gene>
    <name evidence="2" type="ORF">HRJ53_15825</name>
</gene>
<dbReference type="InterPro" id="IPR042100">
    <property type="entry name" value="Bug_dom1"/>
</dbReference>
<dbReference type="Proteomes" id="UP000567293">
    <property type="component" value="Unassembled WGS sequence"/>
</dbReference>
<evidence type="ECO:0000313" key="3">
    <source>
        <dbReference type="Proteomes" id="UP000567293"/>
    </source>
</evidence>
<evidence type="ECO:0000313" key="2">
    <source>
        <dbReference type="EMBL" id="MBA0086449.1"/>
    </source>
</evidence>
<dbReference type="Gene3D" id="3.40.190.10">
    <property type="entry name" value="Periplasmic binding protein-like II"/>
    <property type="match status" value="1"/>
</dbReference>
<dbReference type="SUPFAM" id="SSF53850">
    <property type="entry name" value="Periplasmic binding protein-like II"/>
    <property type="match status" value="1"/>
</dbReference>
<dbReference type="PANTHER" id="PTHR42928:SF5">
    <property type="entry name" value="BLR1237 PROTEIN"/>
    <property type="match status" value="1"/>
</dbReference>
<accession>A0A7V8NRZ0</accession>
<dbReference type="EMBL" id="JACDQQ010001519">
    <property type="protein sequence ID" value="MBA0086449.1"/>
    <property type="molecule type" value="Genomic_DNA"/>
</dbReference>
<proteinExistence type="inferred from homology"/>
<dbReference type="Gene3D" id="3.40.190.150">
    <property type="entry name" value="Bordetella uptake gene, domain 1"/>
    <property type="match status" value="1"/>
</dbReference>
<sequence>MKLPRRRFLYLAAGAAAFAVVPRIARPQSYPMRPVRWLVGYPPGGGADTVTRILGQWLSERLGEQVVIENRPGASTNISAQAVINSPPDGYTLLFYSASTLINTSMFPNLPFDVRRDIAPVSGLVVYPMVLVAHPSVPAKTVAELIAHAKANPGKVTMASFGTGSASHLAGELFKMMAGINLVHVPYRGSAPMMTDLVAGQVQVGFDVMVTSLPHVRTGALRALGVAGSNRFDMLPDVPTIAETVPGYEARTWAGVGVPKGTPPEIIARLNHEINAGLANPTIKSRLAELGTIPMIFSAADFGAFVATESEKWAKVIQFAGIKPE</sequence>
<name>A0A7V8NRZ0_9BACT</name>
<keyword evidence="3" id="KW-1185">Reference proteome</keyword>
<dbReference type="InterPro" id="IPR005064">
    <property type="entry name" value="BUG"/>
</dbReference>
<dbReference type="InterPro" id="IPR006311">
    <property type="entry name" value="TAT_signal"/>
</dbReference>
<organism evidence="2 3">
    <name type="scientific">Candidatus Acidiferrum panamense</name>
    <dbReference type="NCBI Taxonomy" id="2741543"/>
    <lineage>
        <taxon>Bacteria</taxon>
        <taxon>Pseudomonadati</taxon>
        <taxon>Acidobacteriota</taxon>
        <taxon>Terriglobia</taxon>
        <taxon>Candidatus Acidiferrales</taxon>
        <taxon>Candidatus Acidiferrum</taxon>
    </lineage>
</organism>
<dbReference type="PROSITE" id="PS51318">
    <property type="entry name" value="TAT"/>
    <property type="match status" value="1"/>
</dbReference>
<dbReference type="CDD" id="cd13578">
    <property type="entry name" value="PBP2_Bug27"/>
    <property type="match status" value="1"/>
</dbReference>
<dbReference type="PIRSF" id="PIRSF017082">
    <property type="entry name" value="YflP"/>
    <property type="match status" value="1"/>
</dbReference>
<dbReference type="Pfam" id="PF03401">
    <property type="entry name" value="TctC"/>
    <property type="match status" value="1"/>
</dbReference>
<comment type="caution">
    <text evidence="2">The sequence shown here is derived from an EMBL/GenBank/DDBJ whole genome shotgun (WGS) entry which is preliminary data.</text>
</comment>